<feature type="transmembrane region" description="Helical" evidence="1">
    <location>
        <begin position="86"/>
        <end position="106"/>
    </location>
</feature>
<sequence length="210" mass="22956">MSKRSLFIRVVLVALIYVVFAAPLPLQEVLVKPLRPAVDGYLSLGPFLDTRIEPFPHAGYPIDSAIKVKGRYPIPQNPAPVLTVPVSLQALVVSPFVLFFSLFLLSKLRRKRLLIVLGLGTLLILGFVGFRLYIPVVENIAGVPIDLFVDPGKLGSEIFSLLINHPRLLAVLSYATYESPFAPIIFPGVVWIGLVAASSPKLFSNSQARA</sequence>
<reference evidence="2 3" key="1">
    <citation type="submission" date="2020-03" db="EMBL/GenBank/DDBJ databases">
        <title>Metabolic flexibility allows generalist bacteria to become dominant in a frequently disturbed ecosystem.</title>
        <authorList>
            <person name="Chen Y.-J."/>
            <person name="Leung P.M."/>
            <person name="Bay S.K."/>
            <person name="Hugenholtz P."/>
            <person name="Kessler A.J."/>
            <person name="Shelley G."/>
            <person name="Waite D.W."/>
            <person name="Cook P.L."/>
            <person name="Greening C."/>
        </authorList>
    </citation>
    <scope>NUCLEOTIDE SEQUENCE [LARGE SCALE GENOMIC DNA]</scope>
    <source>
        <strain evidence="2">SS_bin_28</strain>
    </source>
</reference>
<proteinExistence type="predicted"/>
<keyword evidence="1" id="KW-0812">Transmembrane</keyword>
<evidence type="ECO:0000313" key="3">
    <source>
        <dbReference type="Proteomes" id="UP000547674"/>
    </source>
</evidence>
<feature type="transmembrane region" description="Helical" evidence="1">
    <location>
        <begin position="113"/>
        <end position="134"/>
    </location>
</feature>
<dbReference type="EMBL" id="JABDJR010000080">
    <property type="protein sequence ID" value="NNF05569.1"/>
    <property type="molecule type" value="Genomic_DNA"/>
</dbReference>
<gene>
    <name evidence="2" type="ORF">HKN21_02300</name>
</gene>
<keyword evidence="1" id="KW-0472">Membrane</keyword>
<dbReference type="AlphaFoldDB" id="A0A7Y2H120"/>
<dbReference type="Proteomes" id="UP000547674">
    <property type="component" value="Unassembled WGS sequence"/>
</dbReference>
<evidence type="ECO:0000313" key="2">
    <source>
        <dbReference type="EMBL" id="NNF05569.1"/>
    </source>
</evidence>
<keyword evidence="1" id="KW-1133">Transmembrane helix</keyword>
<organism evidence="2 3">
    <name type="scientific">Eiseniibacteriota bacterium</name>
    <dbReference type="NCBI Taxonomy" id="2212470"/>
    <lineage>
        <taxon>Bacteria</taxon>
        <taxon>Candidatus Eiseniibacteriota</taxon>
    </lineage>
</organism>
<accession>A0A7Y2H120</accession>
<name>A0A7Y2H120_UNCEI</name>
<protein>
    <submittedName>
        <fullName evidence="2">Uncharacterized protein</fullName>
    </submittedName>
</protein>
<evidence type="ECO:0000256" key="1">
    <source>
        <dbReference type="SAM" id="Phobius"/>
    </source>
</evidence>
<feature type="transmembrane region" description="Helical" evidence="1">
    <location>
        <begin position="181"/>
        <end position="203"/>
    </location>
</feature>
<comment type="caution">
    <text evidence="2">The sequence shown here is derived from an EMBL/GenBank/DDBJ whole genome shotgun (WGS) entry which is preliminary data.</text>
</comment>